<dbReference type="GO" id="GO:0005524">
    <property type="term" value="F:ATP binding"/>
    <property type="evidence" value="ECO:0007669"/>
    <property type="project" value="UniProtKB-KW"/>
</dbReference>
<evidence type="ECO:0000256" key="3">
    <source>
        <dbReference type="ARBA" id="ARBA00022598"/>
    </source>
</evidence>
<evidence type="ECO:0000256" key="5">
    <source>
        <dbReference type="ARBA" id="ARBA00022840"/>
    </source>
</evidence>
<feature type="binding site" evidence="9">
    <location>
        <position position="135"/>
    </location>
    <ligand>
        <name>Mg(2+)</name>
        <dbReference type="ChEBI" id="CHEBI:18420"/>
        <label>2</label>
    </ligand>
</feature>
<dbReference type="EC" id="6.3.1.2" evidence="2"/>
<protein>
    <recommendedName>
        <fullName evidence="2">glutamine synthetase</fullName>
        <ecNumber evidence="2">6.3.1.2</ecNumber>
    </recommendedName>
    <alternativeName>
        <fullName evidence="6">Glutamine synthetase I alpha</fullName>
    </alternativeName>
</protein>
<reference evidence="16" key="1">
    <citation type="journal article" date="2010" name="Environ. Microbiol.">
        <title>The genome of Syntrophomonas wolfei: new insights into syntrophic metabolism and biohydrogen production.</title>
        <authorList>
            <person name="Sieber J.R."/>
            <person name="Sims D.R."/>
            <person name="Han C."/>
            <person name="Kim E."/>
            <person name="Lykidis A."/>
            <person name="Lapidus A.L."/>
            <person name="McDonnald E."/>
            <person name="Rohlin L."/>
            <person name="Culley D.E."/>
            <person name="Gunsalus R."/>
            <person name="McInerney M.J."/>
        </authorList>
    </citation>
    <scope>NUCLEOTIDE SEQUENCE [LARGE SCALE GENOMIC DNA]</scope>
    <source>
        <strain evidence="16">DSM 2245B / Goettingen</strain>
    </source>
</reference>
<feature type="binding site" evidence="9">
    <location>
        <position position="215"/>
    </location>
    <ligand>
        <name>Mg(2+)</name>
        <dbReference type="ChEBI" id="CHEBI:18420"/>
        <label>1</label>
    </ligand>
</feature>
<dbReference type="eggNOG" id="COG0174">
    <property type="taxonomic scope" value="Bacteria"/>
</dbReference>
<evidence type="ECO:0000256" key="12">
    <source>
        <dbReference type="RuleBase" id="RU000384"/>
    </source>
</evidence>
<evidence type="ECO:0000259" key="14">
    <source>
        <dbReference type="PROSITE" id="PS51987"/>
    </source>
</evidence>
<dbReference type="GO" id="GO:0006542">
    <property type="term" value="P:glutamine biosynthetic process"/>
    <property type="evidence" value="ECO:0007669"/>
    <property type="project" value="InterPro"/>
</dbReference>
<dbReference type="SUPFAM" id="SSF54368">
    <property type="entry name" value="Glutamine synthetase, N-terminal domain"/>
    <property type="match status" value="1"/>
</dbReference>
<dbReference type="GO" id="GO:0016020">
    <property type="term" value="C:membrane"/>
    <property type="evidence" value="ECO:0007669"/>
    <property type="project" value="TreeGrafter"/>
</dbReference>
<organism evidence="15 16">
    <name type="scientific">Syntrophomonas wolfei subsp. wolfei (strain DSM 2245B / Goettingen)</name>
    <dbReference type="NCBI Taxonomy" id="335541"/>
    <lineage>
        <taxon>Bacteria</taxon>
        <taxon>Bacillati</taxon>
        <taxon>Bacillota</taxon>
        <taxon>Clostridia</taxon>
        <taxon>Eubacteriales</taxon>
        <taxon>Syntrophomonadaceae</taxon>
        <taxon>Syntrophomonas</taxon>
    </lineage>
</organism>
<dbReference type="GO" id="GO:0046872">
    <property type="term" value="F:metal ion binding"/>
    <property type="evidence" value="ECO:0007669"/>
    <property type="project" value="UniProtKB-KW"/>
</dbReference>
<dbReference type="STRING" id="335541.Swol_1787"/>
<sequence length="477" mass="53876">MFGSFDEALDFCNEQAIRMIDFKIIDLLGRWHHLSIPLGRFKPEILEYGIGFDGSNYGFAPVENSDMVFIPDLSTAVYDPFTAVPTLSMIGDIFVIAQPDNYRFDQDPRSIAVKAEEYMKSTGIADEMRIGPEFEFHVFDHVSYECSPQKSGFTIDAKQAIWNSGDNEKQNLGYKIPANGGYHVAPPQDILYDLRARMCLLMEENKIPVKYHHHEVGGPGQIEIEVEFGPLREMADRTMLAKYLIKNLAFQEGKTVTFMPKPIFAEAGNGMHVHMHLFKNGEPLFYDASGYSNLSQLALNFIGGILQHAPALLAFTNPSTNSYKRLIPGYEAPVSVCFATANRSAVIRVPAYAKSPYHKRFEFRSSDATCNPYLAYSAILMAGLDGVQKKIDPVAAGFGPYDMNLYNLSPEKQAQIKSLPRSLDEALDALEKDYEFLLPGGVFPRRLIEIWIENKRKEARKVNEIPHPMEFELYYDL</sequence>
<keyword evidence="10" id="KW-0597">Phosphoprotein</keyword>
<dbReference type="AlphaFoldDB" id="Q0AW19"/>
<dbReference type="PROSITE" id="PS51986">
    <property type="entry name" value="GS_BETA_GRASP"/>
    <property type="match status" value="1"/>
</dbReference>
<feature type="domain" description="GS catalytic" evidence="14">
    <location>
        <begin position="108"/>
        <end position="477"/>
    </location>
</feature>
<evidence type="ECO:0000256" key="1">
    <source>
        <dbReference type="ARBA" id="ARBA00009897"/>
    </source>
</evidence>
<evidence type="ECO:0000256" key="4">
    <source>
        <dbReference type="ARBA" id="ARBA00022741"/>
    </source>
</evidence>
<dbReference type="Proteomes" id="UP000001968">
    <property type="component" value="Chromosome"/>
</dbReference>
<gene>
    <name evidence="15" type="ordered locus">Swol_1787</name>
</gene>
<evidence type="ECO:0000313" key="16">
    <source>
        <dbReference type="Proteomes" id="UP000001968"/>
    </source>
</evidence>
<evidence type="ECO:0000256" key="10">
    <source>
        <dbReference type="PIRSR" id="PIRSR604809-50"/>
    </source>
</evidence>
<accession>Q0AW19</accession>
<evidence type="ECO:0000256" key="11">
    <source>
        <dbReference type="PROSITE-ProRule" id="PRU01330"/>
    </source>
</evidence>
<dbReference type="InterPro" id="IPR008146">
    <property type="entry name" value="Gln_synth_cat_dom"/>
</dbReference>
<dbReference type="Gene3D" id="3.30.590.10">
    <property type="entry name" value="Glutamine synthetase/guanido kinase, catalytic domain"/>
    <property type="match status" value="1"/>
</dbReference>
<dbReference type="PANTHER" id="PTHR43407">
    <property type="entry name" value="GLUTAMINE SYNTHETASE"/>
    <property type="match status" value="1"/>
</dbReference>
<dbReference type="GO" id="GO:0004356">
    <property type="term" value="F:glutamine synthetase activity"/>
    <property type="evidence" value="ECO:0007669"/>
    <property type="project" value="UniProtKB-EC"/>
</dbReference>
<dbReference type="Pfam" id="PF00120">
    <property type="entry name" value="Gln-synt_C"/>
    <property type="match status" value="1"/>
</dbReference>
<name>Q0AW19_SYNWW</name>
<feature type="binding site" evidence="7">
    <location>
        <position position="364"/>
    </location>
    <ligand>
        <name>L-glutamate</name>
        <dbReference type="ChEBI" id="CHEBI:29985"/>
    </ligand>
</feature>
<evidence type="ECO:0000256" key="6">
    <source>
        <dbReference type="ARBA" id="ARBA00030136"/>
    </source>
</evidence>
<dbReference type="InterPro" id="IPR004809">
    <property type="entry name" value="Gln_synth_I"/>
</dbReference>
<evidence type="ECO:0000256" key="9">
    <source>
        <dbReference type="PIRSR" id="PIRSR604809-3"/>
    </source>
</evidence>
<feature type="modified residue" description="O-AMP-tyrosine" evidence="10">
    <location>
        <position position="406"/>
    </location>
</feature>
<feature type="domain" description="GS beta-grasp" evidence="13">
    <location>
        <begin position="15"/>
        <end position="101"/>
    </location>
</feature>
<keyword evidence="5 8" id="KW-0067">ATP-binding</keyword>
<dbReference type="SMART" id="SM01230">
    <property type="entry name" value="Gln-synt_C"/>
    <property type="match status" value="1"/>
</dbReference>
<dbReference type="EMBL" id="CP000448">
    <property type="protein sequence ID" value="ABI69085.1"/>
    <property type="molecule type" value="Genomic_DNA"/>
</dbReference>
<evidence type="ECO:0000313" key="15">
    <source>
        <dbReference type="EMBL" id="ABI69085.1"/>
    </source>
</evidence>
<dbReference type="GO" id="GO:0019740">
    <property type="term" value="P:nitrogen utilization"/>
    <property type="evidence" value="ECO:0007669"/>
    <property type="project" value="TreeGrafter"/>
</dbReference>
<feature type="binding site" evidence="7">
    <location>
        <position position="325"/>
    </location>
    <ligand>
        <name>L-glutamate</name>
        <dbReference type="ChEBI" id="CHEBI:29985"/>
    </ligand>
</feature>
<keyword evidence="9" id="KW-0460">Magnesium</keyword>
<feature type="binding site" evidence="9">
    <location>
        <position position="223"/>
    </location>
    <ligand>
        <name>Mg(2+)</name>
        <dbReference type="ChEBI" id="CHEBI:18420"/>
        <label>1</label>
    </ligand>
</feature>
<keyword evidence="4 8" id="KW-0547">Nucleotide-binding</keyword>
<dbReference type="SUPFAM" id="SSF55931">
    <property type="entry name" value="Glutamine synthetase/guanido kinase"/>
    <property type="match status" value="1"/>
</dbReference>
<dbReference type="PROSITE" id="PS51987">
    <property type="entry name" value="GS_CATALYTIC"/>
    <property type="match status" value="1"/>
</dbReference>
<dbReference type="Gene3D" id="3.10.20.70">
    <property type="entry name" value="Glutamine synthetase, N-terminal domain"/>
    <property type="match status" value="1"/>
</dbReference>
<dbReference type="InterPro" id="IPR008147">
    <property type="entry name" value="Gln_synt_N"/>
</dbReference>
<feature type="binding site" evidence="9">
    <location>
        <position position="133"/>
    </location>
    <ligand>
        <name>Mg(2+)</name>
        <dbReference type="ChEBI" id="CHEBI:18420"/>
        <label>1</label>
    </ligand>
</feature>
<keyword evidence="16" id="KW-1185">Reference proteome</keyword>
<proteinExistence type="inferred from homology"/>
<dbReference type="PANTHER" id="PTHR43407:SF1">
    <property type="entry name" value="LENGSIN"/>
    <property type="match status" value="1"/>
</dbReference>
<comment type="cofactor">
    <cofactor evidence="9">
        <name>Mg(2+)</name>
        <dbReference type="ChEBI" id="CHEBI:18420"/>
    </cofactor>
    <text evidence="9">Binds 2 Mg(2+) ions per subunit.</text>
</comment>
<dbReference type="HOGENOM" id="CLU_017290_1_2_9"/>
<evidence type="ECO:0000259" key="13">
    <source>
        <dbReference type="PROSITE" id="PS51986"/>
    </source>
</evidence>
<dbReference type="Pfam" id="PF03951">
    <property type="entry name" value="Gln-synt_N"/>
    <property type="match status" value="1"/>
</dbReference>
<comment type="similarity">
    <text evidence="1 11 12">Belongs to the glutamine synthetase family.</text>
</comment>
<dbReference type="RefSeq" id="WP_011641180.1">
    <property type="nucleotide sequence ID" value="NC_008346.1"/>
</dbReference>
<keyword evidence="9" id="KW-0479">Metal-binding</keyword>
<keyword evidence="3 15" id="KW-0436">Ligase</keyword>
<dbReference type="InterPro" id="IPR036651">
    <property type="entry name" value="Gln_synt_N_sf"/>
</dbReference>
<evidence type="ECO:0000256" key="8">
    <source>
        <dbReference type="PIRSR" id="PIRSR604809-2"/>
    </source>
</evidence>
<dbReference type="NCBIfam" id="TIGR00653">
    <property type="entry name" value="GlnA"/>
    <property type="match status" value="1"/>
</dbReference>
<evidence type="ECO:0000256" key="2">
    <source>
        <dbReference type="ARBA" id="ARBA00012937"/>
    </source>
</evidence>
<feature type="binding site" evidence="7">
    <location>
        <position position="331"/>
    </location>
    <ligand>
        <name>L-glutamate</name>
        <dbReference type="ChEBI" id="CHEBI:29985"/>
    </ligand>
</feature>
<dbReference type="GO" id="GO:0005737">
    <property type="term" value="C:cytoplasm"/>
    <property type="evidence" value="ECO:0007669"/>
    <property type="project" value="TreeGrafter"/>
</dbReference>
<feature type="binding site" evidence="9">
    <location>
        <position position="272"/>
    </location>
    <ligand>
        <name>Mg(2+)</name>
        <dbReference type="ChEBI" id="CHEBI:18420"/>
        <label>1</label>
    </ligand>
</feature>
<dbReference type="KEGG" id="swo:Swol_1787"/>
<feature type="binding site" evidence="7">
    <location>
        <position position="343"/>
    </location>
    <ligand>
        <name>L-glutamate</name>
        <dbReference type="ChEBI" id="CHEBI:29985"/>
    </ligand>
</feature>
<feature type="binding site" evidence="8">
    <location>
        <position position="343"/>
    </location>
    <ligand>
        <name>ATP</name>
        <dbReference type="ChEBI" id="CHEBI:30616"/>
    </ligand>
</feature>
<evidence type="ECO:0000256" key="7">
    <source>
        <dbReference type="PIRSR" id="PIRSR604809-1"/>
    </source>
</evidence>
<feature type="binding site" evidence="9">
    <location>
        <position position="362"/>
    </location>
    <ligand>
        <name>Mg(2+)</name>
        <dbReference type="ChEBI" id="CHEBI:18420"/>
        <label>1</label>
    </ligand>
</feature>
<dbReference type="InterPro" id="IPR014746">
    <property type="entry name" value="Gln_synth/guanido_kin_cat_dom"/>
</dbReference>